<dbReference type="RefSeq" id="WP_236090406.1">
    <property type="nucleotide sequence ID" value="NZ_JAKGSG010000045.1"/>
</dbReference>
<keyword evidence="2" id="KW-1185">Reference proteome</keyword>
<dbReference type="Pfam" id="PF06475">
    <property type="entry name" value="Glycolipid_bind"/>
    <property type="match status" value="1"/>
</dbReference>
<dbReference type="SUPFAM" id="SSF159275">
    <property type="entry name" value="PA1994-like"/>
    <property type="match status" value="1"/>
</dbReference>
<evidence type="ECO:0000313" key="1">
    <source>
        <dbReference type="EMBL" id="MCF4122607.1"/>
    </source>
</evidence>
<comment type="caution">
    <text evidence="1">The sequence shown here is derived from an EMBL/GenBank/DDBJ whole genome shotgun (WGS) entry which is preliminary data.</text>
</comment>
<name>A0AA41QI61_9MICO</name>
<proteinExistence type="predicted"/>
<dbReference type="EMBL" id="JAKGSG010000045">
    <property type="protein sequence ID" value="MCF4122607.1"/>
    <property type="molecule type" value="Genomic_DNA"/>
</dbReference>
<evidence type="ECO:0000313" key="2">
    <source>
        <dbReference type="Proteomes" id="UP001165405"/>
    </source>
</evidence>
<dbReference type="AlphaFoldDB" id="A0AA41QI61"/>
<accession>A0AA41QI61</accession>
<protein>
    <submittedName>
        <fullName evidence="1">Glycolipid-binding domain-containing protein</fullName>
    </submittedName>
</protein>
<dbReference type="Proteomes" id="UP001165405">
    <property type="component" value="Unassembled WGS sequence"/>
</dbReference>
<gene>
    <name evidence="1" type="ORF">L1785_16635</name>
</gene>
<sequence>MSMALPPFAAWRLIGALDGFEVVYPEPGRLRGHATAVDLEASACTNTLPVHRLALRTGDAVVASAVYVQALDVAVRRLDQTYRRLDDHRFDYTSEGDFHAILTYDAAGFVIDYPGIAVRFA</sequence>
<reference evidence="1" key="1">
    <citation type="submission" date="2022-01" db="EMBL/GenBank/DDBJ databases">
        <title>Antribacter sp. nov., isolated from Guizhou of China.</title>
        <authorList>
            <person name="Chengliang C."/>
            <person name="Ya Z."/>
        </authorList>
    </citation>
    <scope>NUCLEOTIDE SEQUENCE</scope>
    <source>
        <strain evidence="1">KLBMP 9083</strain>
    </source>
</reference>
<dbReference type="InterPro" id="IPR009467">
    <property type="entry name" value="Glycolipid-bd_prot_put"/>
</dbReference>
<organism evidence="1 2">
    <name type="scientific">Antribacter soli</name>
    <dbReference type="NCBI Taxonomy" id="2910976"/>
    <lineage>
        <taxon>Bacteria</taxon>
        <taxon>Bacillati</taxon>
        <taxon>Actinomycetota</taxon>
        <taxon>Actinomycetes</taxon>
        <taxon>Micrococcales</taxon>
        <taxon>Promicromonosporaceae</taxon>
        <taxon>Antribacter</taxon>
    </lineage>
</organism>